<keyword evidence="9" id="KW-1185">Reference proteome</keyword>
<feature type="domain" description="Phosphoribosyltransferase" evidence="6">
    <location>
        <begin position="57"/>
        <end position="172"/>
    </location>
</feature>
<comment type="pathway">
    <text evidence="1">Pyrimidine metabolism; UMP biosynthesis via de novo pathway; UMP from orotate: step 1/2.</text>
</comment>
<dbReference type="HAMAP" id="MF_01208">
    <property type="entry name" value="PyrE"/>
    <property type="match status" value="1"/>
</dbReference>
<accession>R7THK3</accession>
<dbReference type="InterPro" id="IPR000836">
    <property type="entry name" value="PRTase_dom"/>
</dbReference>
<dbReference type="SUPFAM" id="SSF53271">
    <property type="entry name" value="PRTase-like"/>
    <property type="match status" value="1"/>
</dbReference>
<evidence type="ECO:0000259" key="6">
    <source>
        <dbReference type="Pfam" id="PF00156"/>
    </source>
</evidence>
<dbReference type="EC" id="2.4.2.10" evidence="2"/>
<dbReference type="OMA" id="ENPFTWA"/>
<dbReference type="NCBIfam" id="TIGR00336">
    <property type="entry name" value="pyrE"/>
    <property type="match status" value="1"/>
</dbReference>
<dbReference type="AlphaFoldDB" id="R7THK3"/>
<evidence type="ECO:0000256" key="1">
    <source>
        <dbReference type="ARBA" id="ARBA00004889"/>
    </source>
</evidence>
<dbReference type="EMBL" id="KB310670">
    <property type="protein sequence ID" value="ELT91051.1"/>
    <property type="molecule type" value="Genomic_DNA"/>
</dbReference>
<evidence type="ECO:0000313" key="7">
    <source>
        <dbReference type="EMBL" id="ELT91051.1"/>
    </source>
</evidence>
<dbReference type="PANTHER" id="PTHR19278">
    <property type="entry name" value="OROTATE PHOSPHORIBOSYLTRANSFERASE"/>
    <property type="match status" value="1"/>
</dbReference>
<dbReference type="OrthoDB" id="10263753at2759"/>
<evidence type="ECO:0000313" key="8">
    <source>
        <dbReference type="EnsemblMetazoa" id="CapteP174437"/>
    </source>
</evidence>
<organism evidence="7">
    <name type="scientific">Capitella teleta</name>
    <name type="common">Polychaete worm</name>
    <dbReference type="NCBI Taxonomy" id="283909"/>
    <lineage>
        <taxon>Eukaryota</taxon>
        <taxon>Metazoa</taxon>
        <taxon>Spiralia</taxon>
        <taxon>Lophotrochozoa</taxon>
        <taxon>Annelida</taxon>
        <taxon>Polychaeta</taxon>
        <taxon>Sedentaria</taxon>
        <taxon>Scolecida</taxon>
        <taxon>Capitellidae</taxon>
        <taxon>Capitella</taxon>
    </lineage>
</organism>
<evidence type="ECO:0000313" key="9">
    <source>
        <dbReference type="Proteomes" id="UP000014760"/>
    </source>
</evidence>
<reference evidence="8" key="3">
    <citation type="submission" date="2015-06" db="UniProtKB">
        <authorList>
            <consortium name="EnsemblMetazoa"/>
        </authorList>
    </citation>
    <scope>IDENTIFICATION</scope>
</reference>
<keyword evidence="5" id="KW-0665">Pyrimidine biosynthesis</keyword>
<evidence type="ECO:0000256" key="5">
    <source>
        <dbReference type="ARBA" id="ARBA00022975"/>
    </source>
</evidence>
<dbReference type="CDD" id="cd06223">
    <property type="entry name" value="PRTases_typeI"/>
    <property type="match status" value="1"/>
</dbReference>
<dbReference type="Proteomes" id="UP000014760">
    <property type="component" value="Unassembled WGS sequence"/>
</dbReference>
<dbReference type="GO" id="GO:0044205">
    <property type="term" value="P:'de novo' UMP biosynthetic process"/>
    <property type="evidence" value="ECO:0007669"/>
    <property type="project" value="UniProtKB-UniPathway"/>
</dbReference>
<gene>
    <name evidence="7" type="ORF">CAPTEDRAFT_174437</name>
</gene>
<dbReference type="UniPathway" id="UPA00070">
    <property type="reaction ID" value="UER00119"/>
</dbReference>
<keyword evidence="3" id="KW-0328">Glycosyltransferase</keyword>
<reference evidence="7 9" key="2">
    <citation type="journal article" date="2013" name="Nature">
        <title>Insights into bilaterian evolution from three spiralian genomes.</title>
        <authorList>
            <person name="Simakov O."/>
            <person name="Marletaz F."/>
            <person name="Cho S.J."/>
            <person name="Edsinger-Gonzales E."/>
            <person name="Havlak P."/>
            <person name="Hellsten U."/>
            <person name="Kuo D.H."/>
            <person name="Larsson T."/>
            <person name="Lv J."/>
            <person name="Arendt D."/>
            <person name="Savage R."/>
            <person name="Osoegawa K."/>
            <person name="de Jong P."/>
            <person name="Grimwood J."/>
            <person name="Chapman J.A."/>
            <person name="Shapiro H."/>
            <person name="Aerts A."/>
            <person name="Otillar R.P."/>
            <person name="Terry A.Y."/>
            <person name="Boore J.L."/>
            <person name="Grigoriev I.V."/>
            <person name="Lindberg D.R."/>
            <person name="Seaver E.C."/>
            <person name="Weisblat D.A."/>
            <person name="Putnam N.H."/>
            <person name="Rokhsar D.S."/>
        </authorList>
    </citation>
    <scope>NUCLEOTIDE SEQUENCE</scope>
    <source>
        <strain evidence="7 9">I ESC-2004</strain>
    </source>
</reference>
<sequence>MAAEIKSLSLQELVLKLFDVKGLKFGRFVMRTGEVTPIYIDMRVIWTYPELVVSVCEHIWDLFERKNISCDLLCGLPYQGIPIASYLSTKYNVPMLLKRKRPKDYGTKQFFEGHYRADQKVVIVDDVLMTGGTIVEDIPVFRDEGLSVEASVIFFDRQQGGMERIKHIHGVDTHCVLSLSDALQFLLEAGKISQETVDATHQYLSTNRFDTAKYGVELGTGNEELIKQVNNCA</sequence>
<evidence type="ECO:0000256" key="4">
    <source>
        <dbReference type="ARBA" id="ARBA00022679"/>
    </source>
</evidence>
<dbReference type="PANTHER" id="PTHR19278:SF9">
    <property type="entry name" value="URIDINE 5'-MONOPHOSPHATE SYNTHASE"/>
    <property type="match status" value="1"/>
</dbReference>
<reference evidence="9" key="1">
    <citation type="submission" date="2012-12" db="EMBL/GenBank/DDBJ databases">
        <authorList>
            <person name="Hellsten U."/>
            <person name="Grimwood J."/>
            <person name="Chapman J.A."/>
            <person name="Shapiro H."/>
            <person name="Aerts A."/>
            <person name="Otillar R.P."/>
            <person name="Terry A.Y."/>
            <person name="Boore J.L."/>
            <person name="Simakov O."/>
            <person name="Marletaz F."/>
            <person name="Cho S.-J."/>
            <person name="Edsinger-Gonzales E."/>
            <person name="Havlak P."/>
            <person name="Kuo D.-H."/>
            <person name="Larsson T."/>
            <person name="Lv J."/>
            <person name="Arendt D."/>
            <person name="Savage R."/>
            <person name="Osoegawa K."/>
            <person name="de Jong P."/>
            <person name="Lindberg D.R."/>
            <person name="Seaver E.C."/>
            <person name="Weisblat D.A."/>
            <person name="Putnam N.H."/>
            <person name="Grigoriev I.V."/>
            <person name="Rokhsar D.S."/>
        </authorList>
    </citation>
    <scope>NUCLEOTIDE SEQUENCE</scope>
    <source>
        <strain evidence="9">I ESC-2004</strain>
    </source>
</reference>
<proteinExistence type="inferred from homology"/>
<name>R7THK3_CAPTE</name>
<dbReference type="EnsemblMetazoa" id="CapteT174437">
    <property type="protein sequence ID" value="CapteP174437"/>
    <property type="gene ID" value="CapteG174437"/>
</dbReference>
<dbReference type="InterPro" id="IPR004467">
    <property type="entry name" value="Or_phspho_trans_dom"/>
</dbReference>
<dbReference type="EMBL" id="AMQN01014010">
    <property type="status" value="NOT_ANNOTATED_CDS"/>
    <property type="molecule type" value="Genomic_DNA"/>
</dbReference>
<dbReference type="Pfam" id="PF00156">
    <property type="entry name" value="Pribosyltran"/>
    <property type="match status" value="1"/>
</dbReference>
<dbReference type="STRING" id="283909.R7THK3"/>
<dbReference type="GO" id="GO:0019856">
    <property type="term" value="P:pyrimidine nucleobase biosynthetic process"/>
    <property type="evidence" value="ECO:0007669"/>
    <property type="project" value="TreeGrafter"/>
</dbReference>
<dbReference type="GO" id="GO:0004590">
    <property type="term" value="F:orotidine-5'-phosphate decarboxylase activity"/>
    <property type="evidence" value="ECO:0007669"/>
    <property type="project" value="TreeGrafter"/>
</dbReference>
<dbReference type="Gene3D" id="3.40.50.2020">
    <property type="match status" value="1"/>
</dbReference>
<keyword evidence="4" id="KW-0808">Transferase</keyword>
<evidence type="ECO:0000256" key="3">
    <source>
        <dbReference type="ARBA" id="ARBA00022676"/>
    </source>
</evidence>
<dbReference type="InterPro" id="IPR029057">
    <property type="entry name" value="PRTase-like"/>
</dbReference>
<dbReference type="InterPro" id="IPR023031">
    <property type="entry name" value="OPRT"/>
</dbReference>
<evidence type="ECO:0000256" key="2">
    <source>
        <dbReference type="ARBA" id="ARBA00011971"/>
    </source>
</evidence>
<dbReference type="HOGENOM" id="CLU_074878_2_0_1"/>
<dbReference type="GO" id="GO:0004588">
    <property type="term" value="F:orotate phosphoribosyltransferase activity"/>
    <property type="evidence" value="ECO:0007669"/>
    <property type="project" value="UniProtKB-EC"/>
</dbReference>
<protein>
    <recommendedName>
        <fullName evidence="2">orotate phosphoribosyltransferase</fullName>
        <ecNumber evidence="2">2.4.2.10</ecNumber>
    </recommendedName>
</protein>